<name>A0ABS5F146_9PROT</name>
<dbReference type="PANTHER" id="PTHR36529:SF1">
    <property type="entry name" value="GLYCOSYLTRANSFERASE"/>
    <property type="match status" value="1"/>
</dbReference>
<dbReference type="Proteomes" id="UP001196870">
    <property type="component" value="Unassembled WGS sequence"/>
</dbReference>
<dbReference type="InterPro" id="IPR029044">
    <property type="entry name" value="Nucleotide-diphossugar_trans"/>
</dbReference>
<evidence type="ECO:0000313" key="1">
    <source>
        <dbReference type="EMBL" id="MBR0666251.1"/>
    </source>
</evidence>
<accession>A0ABS5F146</accession>
<dbReference type="PANTHER" id="PTHR36529">
    <property type="entry name" value="SLL1095 PROTEIN"/>
    <property type="match status" value="1"/>
</dbReference>
<dbReference type="SUPFAM" id="SSF53448">
    <property type="entry name" value="Nucleotide-diphospho-sugar transferases"/>
    <property type="match status" value="1"/>
</dbReference>
<sequence>MNAEDAKVAIAIICKTPTPGRSKTRLSPPLLPEECAEISACFIHDLAATIGGLAEAGGVAGGAVYTPVGSEAQLRGLLPVEFMLVPQGEGDLGARLHKGIADLLAAGHAGAIIVNSDSPTLPHAILQDAVAALRRGDAMVIGPAIDGGYTLIGLTRPHARLFEDIPWSTDAVFALTLERAREIGLPAVILDPWYDIDDAATYALLEAELAGDRPGFAVAAPQDAPWTRAFVERRRAGIAAA</sequence>
<dbReference type="EMBL" id="JAAGBB010000021">
    <property type="protein sequence ID" value="MBR0666251.1"/>
    <property type="molecule type" value="Genomic_DNA"/>
</dbReference>
<comment type="caution">
    <text evidence="1">The sequence shown here is derived from an EMBL/GenBank/DDBJ whole genome shotgun (WGS) entry which is preliminary data.</text>
</comment>
<dbReference type="Gene3D" id="3.90.550.10">
    <property type="entry name" value="Spore Coat Polysaccharide Biosynthesis Protein SpsA, Chain A"/>
    <property type="match status" value="1"/>
</dbReference>
<organism evidence="1 2">
    <name type="scientific">Plastoroseomonas hellenica</name>
    <dbReference type="NCBI Taxonomy" id="2687306"/>
    <lineage>
        <taxon>Bacteria</taxon>
        <taxon>Pseudomonadati</taxon>
        <taxon>Pseudomonadota</taxon>
        <taxon>Alphaproteobacteria</taxon>
        <taxon>Acetobacterales</taxon>
        <taxon>Acetobacteraceae</taxon>
        <taxon>Plastoroseomonas</taxon>
    </lineage>
</organism>
<reference evidence="2" key="1">
    <citation type="journal article" date="2021" name="Syst. Appl. Microbiol.">
        <title>Roseomonas hellenica sp. nov., isolated from roots of wild-growing Alkanna tinctoria.</title>
        <authorList>
            <person name="Rat A."/>
            <person name="Naranjo H.D."/>
            <person name="Lebbe L."/>
            <person name="Cnockaert M."/>
            <person name="Krigas N."/>
            <person name="Grigoriadou K."/>
            <person name="Maloupa E."/>
            <person name="Willems A."/>
        </authorList>
    </citation>
    <scope>NUCLEOTIDE SEQUENCE [LARGE SCALE GENOMIC DNA]</scope>
    <source>
        <strain evidence="2">LMG 31523</strain>
    </source>
</reference>
<dbReference type="NCBIfam" id="TIGR04282">
    <property type="entry name" value="glyco_like_cofC"/>
    <property type="match status" value="1"/>
</dbReference>
<protein>
    <submittedName>
        <fullName evidence="1">Glycosyltransferase</fullName>
    </submittedName>
</protein>
<dbReference type="RefSeq" id="WP_211853925.1">
    <property type="nucleotide sequence ID" value="NZ_JAAGBB010000021.1"/>
</dbReference>
<evidence type="ECO:0000313" key="2">
    <source>
        <dbReference type="Proteomes" id="UP001196870"/>
    </source>
</evidence>
<gene>
    <name evidence="1" type="ORF">GXW71_17955</name>
</gene>
<proteinExistence type="predicted"/>
<dbReference type="InterPro" id="IPR018641">
    <property type="entry name" value="Trfase_1_rSAM/seldom-assoc"/>
</dbReference>
<keyword evidence="2" id="KW-1185">Reference proteome</keyword>
<dbReference type="Pfam" id="PF09837">
    <property type="entry name" value="DUF2064"/>
    <property type="match status" value="1"/>
</dbReference>